<accession>A0ABT6VBX8</accession>
<gene>
    <name evidence="6" type="ORF">QLS65_12675</name>
</gene>
<feature type="coiled-coil region" evidence="4">
    <location>
        <begin position="349"/>
        <end position="376"/>
    </location>
</feature>
<reference evidence="6 7" key="1">
    <citation type="submission" date="2023-04" db="EMBL/GenBank/DDBJ databases">
        <title>Two novel species of Flavobacterium.</title>
        <authorList>
            <person name="Liu Q."/>
            <person name="Xin Y.-H."/>
        </authorList>
    </citation>
    <scope>NUCLEOTIDE SEQUENCE [LARGE SCALE GENOMIC DNA]</scope>
    <source>
        <strain evidence="6 7">LB1P51</strain>
    </source>
</reference>
<keyword evidence="6" id="KW-0255">Endonuclease</keyword>
<dbReference type="EMBL" id="JASCRZ010000005">
    <property type="protein sequence ID" value="MDI5895748.1"/>
    <property type="molecule type" value="Genomic_DNA"/>
</dbReference>
<keyword evidence="7" id="KW-1185">Reference proteome</keyword>
<dbReference type="InterPro" id="IPR044946">
    <property type="entry name" value="Restrct_endonuc_typeI_TRD_sf"/>
</dbReference>
<protein>
    <submittedName>
        <fullName evidence="6">Restriction endonuclease subunit S</fullName>
        <ecNumber evidence="6">3.1.21.-</ecNumber>
    </submittedName>
</protein>
<keyword evidence="4" id="KW-0175">Coiled coil</keyword>
<evidence type="ECO:0000256" key="3">
    <source>
        <dbReference type="ARBA" id="ARBA00023125"/>
    </source>
</evidence>
<keyword evidence="6" id="KW-0540">Nuclease</keyword>
<evidence type="ECO:0000313" key="6">
    <source>
        <dbReference type="EMBL" id="MDI5895748.1"/>
    </source>
</evidence>
<evidence type="ECO:0000256" key="1">
    <source>
        <dbReference type="ARBA" id="ARBA00010923"/>
    </source>
</evidence>
<evidence type="ECO:0000259" key="5">
    <source>
        <dbReference type="Pfam" id="PF01420"/>
    </source>
</evidence>
<evidence type="ECO:0000256" key="4">
    <source>
        <dbReference type="SAM" id="Coils"/>
    </source>
</evidence>
<sequence>MKTVKILETVKIINDTVKKFDGIRCFLSTGDLDLTEIKSLEDVTYLGKPSRANQNVKKDDIILARMQGTVKVKIIDSDEENIIVSTGFMVLRCNKDIDNRFIFHYLKSNLFQSKKDKLCSGATQKAINNNKFAEIQIPLPNLPTQQKIAAILDKADELRQYNKQLITKYDALTQSLFLEMFGDPVRNEKGFPLKQLKEFGSSRLGKMLDGKKIIGNNLKPYLRNSNVQWFRFQLDDLLQMDFDEKDKIEFSLLFGDILMCEGGEIGRCAIWKDETADCYFQKAIHRIRLNDKYVLPEYFVYMFKKISDNGGLNEFKSAATISHLTGEKLKKMRLPIPPIKLQNQFAERVQMIETQKQQAQEALAKSENLFQGLLQRAFKGELN</sequence>
<dbReference type="RefSeq" id="WP_282718184.1">
    <property type="nucleotide sequence ID" value="NZ_JASCRZ010000005.1"/>
</dbReference>
<dbReference type="GO" id="GO:0016787">
    <property type="term" value="F:hydrolase activity"/>
    <property type="evidence" value="ECO:0007669"/>
    <property type="project" value="UniProtKB-KW"/>
</dbReference>
<keyword evidence="6" id="KW-0378">Hydrolase</keyword>
<evidence type="ECO:0000256" key="2">
    <source>
        <dbReference type="ARBA" id="ARBA00022747"/>
    </source>
</evidence>
<dbReference type="EC" id="3.1.21.-" evidence="6"/>
<dbReference type="Pfam" id="PF01420">
    <property type="entry name" value="Methylase_S"/>
    <property type="match status" value="2"/>
</dbReference>
<proteinExistence type="inferred from homology"/>
<dbReference type="GO" id="GO:0004519">
    <property type="term" value="F:endonuclease activity"/>
    <property type="evidence" value="ECO:0007669"/>
    <property type="project" value="UniProtKB-KW"/>
</dbReference>
<feature type="domain" description="Type I restriction modification DNA specificity" evidence="5">
    <location>
        <begin position="2"/>
        <end position="166"/>
    </location>
</feature>
<dbReference type="Proteomes" id="UP001243403">
    <property type="component" value="Unassembled WGS sequence"/>
</dbReference>
<name>A0ABT6VBX8_9FLAO</name>
<evidence type="ECO:0000313" key="7">
    <source>
        <dbReference type="Proteomes" id="UP001243403"/>
    </source>
</evidence>
<keyword evidence="2" id="KW-0680">Restriction system</keyword>
<comment type="similarity">
    <text evidence="1">Belongs to the type-I restriction system S methylase family.</text>
</comment>
<dbReference type="InterPro" id="IPR000055">
    <property type="entry name" value="Restrct_endonuc_typeI_TRD"/>
</dbReference>
<keyword evidence="3" id="KW-0238">DNA-binding</keyword>
<dbReference type="PANTHER" id="PTHR30408">
    <property type="entry name" value="TYPE-1 RESTRICTION ENZYME ECOKI SPECIFICITY PROTEIN"/>
    <property type="match status" value="1"/>
</dbReference>
<dbReference type="Gene3D" id="3.90.220.20">
    <property type="entry name" value="DNA methylase specificity domains"/>
    <property type="match status" value="2"/>
</dbReference>
<dbReference type="SUPFAM" id="SSF116734">
    <property type="entry name" value="DNA methylase specificity domain"/>
    <property type="match status" value="2"/>
</dbReference>
<feature type="domain" description="Type I restriction modification DNA specificity" evidence="5">
    <location>
        <begin position="193"/>
        <end position="354"/>
    </location>
</feature>
<organism evidence="6 7">
    <name type="scientific">Flavobacterium algoritolerans</name>
    <dbReference type="NCBI Taxonomy" id="3041254"/>
    <lineage>
        <taxon>Bacteria</taxon>
        <taxon>Pseudomonadati</taxon>
        <taxon>Bacteroidota</taxon>
        <taxon>Flavobacteriia</taxon>
        <taxon>Flavobacteriales</taxon>
        <taxon>Flavobacteriaceae</taxon>
        <taxon>Flavobacterium</taxon>
    </lineage>
</organism>
<comment type="caution">
    <text evidence="6">The sequence shown here is derived from an EMBL/GenBank/DDBJ whole genome shotgun (WGS) entry which is preliminary data.</text>
</comment>
<dbReference type="CDD" id="cd17253">
    <property type="entry name" value="RMtype1_S_Eco933I-TRD2-CR2_like"/>
    <property type="match status" value="1"/>
</dbReference>
<dbReference type="InterPro" id="IPR052021">
    <property type="entry name" value="Type-I_RS_S_subunit"/>
</dbReference>
<dbReference type="PANTHER" id="PTHR30408:SF12">
    <property type="entry name" value="TYPE I RESTRICTION ENZYME MJAVIII SPECIFICITY SUBUNIT"/>
    <property type="match status" value="1"/>
</dbReference>